<accession>A0A7S4EG67</accession>
<proteinExistence type="predicted"/>
<name>A0A7S4EG67_9STRA</name>
<evidence type="ECO:0000313" key="2">
    <source>
        <dbReference type="EMBL" id="CAE0710638.1"/>
    </source>
</evidence>
<dbReference type="GO" id="GO:0005524">
    <property type="term" value="F:ATP binding"/>
    <property type="evidence" value="ECO:0007669"/>
    <property type="project" value="InterPro"/>
</dbReference>
<reference evidence="2" key="1">
    <citation type="submission" date="2021-01" db="EMBL/GenBank/DDBJ databases">
        <authorList>
            <person name="Corre E."/>
            <person name="Pelletier E."/>
            <person name="Niang G."/>
            <person name="Scheremetjew M."/>
            <person name="Finn R."/>
            <person name="Kale V."/>
            <person name="Holt S."/>
            <person name="Cochrane G."/>
            <person name="Meng A."/>
            <person name="Brown T."/>
            <person name="Cohen L."/>
        </authorList>
    </citation>
    <scope>NUCLEOTIDE SEQUENCE</scope>
    <source>
        <strain evidence="2">10249 10 AB</strain>
    </source>
</reference>
<dbReference type="AlphaFoldDB" id="A0A7S4EG67"/>
<dbReference type="EMBL" id="HBIX01004275">
    <property type="protein sequence ID" value="CAE0710638.1"/>
    <property type="molecule type" value="Transcribed_RNA"/>
</dbReference>
<dbReference type="Pfam" id="PF00069">
    <property type="entry name" value="Pkinase"/>
    <property type="match status" value="1"/>
</dbReference>
<evidence type="ECO:0000259" key="1">
    <source>
        <dbReference type="PROSITE" id="PS50011"/>
    </source>
</evidence>
<dbReference type="InterPro" id="IPR000719">
    <property type="entry name" value="Prot_kinase_dom"/>
</dbReference>
<feature type="domain" description="Protein kinase" evidence="1">
    <location>
        <begin position="1"/>
        <end position="157"/>
    </location>
</feature>
<protein>
    <recommendedName>
        <fullName evidence="1">Protein kinase domain-containing protein</fullName>
    </recommendedName>
</protein>
<dbReference type="Gene3D" id="1.10.510.10">
    <property type="entry name" value="Transferase(Phosphotransferase) domain 1"/>
    <property type="match status" value="1"/>
</dbReference>
<sequence>MISIGTCEKILLLWVQRMNISSINVIVSLSLGSHQRAEFMLWDEEEEEYCSYREGFGAGNWRSPEEYHDEYLTEQVDVFSLGNNMYGLLTGSMVFYEIESYGEIQDLVGDGEKAYIDPRYKERSLAEAKLVEIINQCHEYYPEDRPSIFEVVDMLWQALEEVNEAMDKDKNNEI</sequence>
<organism evidence="2">
    <name type="scientific">Pseudo-nitzschia australis</name>
    <dbReference type="NCBI Taxonomy" id="44445"/>
    <lineage>
        <taxon>Eukaryota</taxon>
        <taxon>Sar</taxon>
        <taxon>Stramenopiles</taxon>
        <taxon>Ochrophyta</taxon>
        <taxon>Bacillariophyta</taxon>
        <taxon>Bacillariophyceae</taxon>
        <taxon>Bacillariophycidae</taxon>
        <taxon>Bacillariales</taxon>
        <taxon>Bacillariaceae</taxon>
        <taxon>Pseudo-nitzschia</taxon>
    </lineage>
</organism>
<dbReference type="GO" id="GO:0004672">
    <property type="term" value="F:protein kinase activity"/>
    <property type="evidence" value="ECO:0007669"/>
    <property type="project" value="InterPro"/>
</dbReference>
<dbReference type="InterPro" id="IPR011009">
    <property type="entry name" value="Kinase-like_dom_sf"/>
</dbReference>
<gene>
    <name evidence="2" type="ORF">PAUS00366_LOCUS3365</name>
</gene>
<dbReference type="SUPFAM" id="SSF56112">
    <property type="entry name" value="Protein kinase-like (PK-like)"/>
    <property type="match status" value="1"/>
</dbReference>
<dbReference type="PROSITE" id="PS50011">
    <property type="entry name" value="PROTEIN_KINASE_DOM"/>
    <property type="match status" value="1"/>
</dbReference>